<dbReference type="AlphaFoldDB" id="A0A7S7NT55"/>
<name>A0A7S7NT55_PALFE</name>
<protein>
    <submittedName>
        <fullName evidence="2">Uncharacterized protein</fullName>
    </submittedName>
</protein>
<reference evidence="2 3" key="1">
    <citation type="submission" date="2020-10" db="EMBL/GenBank/DDBJ databases">
        <title>Complete genome sequence of Paludibaculum fermentans P105T, a facultatively anaerobic acidobacterium capable of dissimilatory Fe(III) reduction.</title>
        <authorList>
            <person name="Dedysh S.N."/>
            <person name="Beletsky A.V."/>
            <person name="Kulichevskaya I.S."/>
            <person name="Mardanov A.V."/>
            <person name="Ravin N.V."/>
        </authorList>
    </citation>
    <scope>NUCLEOTIDE SEQUENCE [LARGE SCALE GENOMIC DNA]</scope>
    <source>
        <strain evidence="2 3">P105</strain>
    </source>
</reference>
<evidence type="ECO:0000313" key="3">
    <source>
        <dbReference type="Proteomes" id="UP000593892"/>
    </source>
</evidence>
<dbReference type="Proteomes" id="UP000593892">
    <property type="component" value="Chromosome"/>
</dbReference>
<dbReference type="KEGG" id="pfer:IRI77_05215"/>
<organism evidence="2 3">
    <name type="scientific">Paludibaculum fermentans</name>
    <dbReference type="NCBI Taxonomy" id="1473598"/>
    <lineage>
        <taxon>Bacteria</taxon>
        <taxon>Pseudomonadati</taxon>
        <taxon>Acidobacteriota</taxon>
        <taxon>Terriglobia</taxon>
        <taxon>Bryobacterales</taxon>
        <taxon>Bryobacteraceae</taxon>
        <taxon>Paludibaculum</taxon>
    </lineage>
</organism>
<gene>
    <name evidence="2" type="ORF">IRI77_05215</name>
</gene>
<evidence type="ECO:0000313" key="2">
    <source>
        <dbReference type="EMBL" id="QOY89358.1"/>
    </source>
</evidence>
<dbReference type="EMBL" id="CP063849">
    <property type="protein sequence ID" value="QOY89358.1"/>
    <property type="molecule type" value="Genomic_DNA"/>
</dbReference>
<accession>A0A7S7NT55</accession>
<dbReference type="RefSeq" id="WP_194451020.1">
    <property type="nucleotide sequence ID" value="NZ_CP063849.1"/>
</dbReference>
<sequence>MIPFAGILRVLSVRNLLPRVRTGLAVILLAQAAPSLLQAQASQWWSKVEGFEGTFTTHRKVTGSGGSNQMTSSHSIFTEASGKILLNRWDKKRQAWTGTITGNFRVDNTIMRDDTACRNDVTIVANGPLVRPPDATPMQALLFFEDDGTYYFQINYASSPATETTVGVCVFGSATEVRTVTETWYPDFHGNGVPQPIPAQAGRLNYSGRVDESSDGGWGILFDGSQPANSFPFDVTWNIQPIGMQETVEVLISDNFEQFRPTAGAGGGLGSHVTLNARLHAKTGDLKEKATQFRWQFAQVSREPGYALNAPLQQPGTDPDLRFEPGGNVIVSDGEGQSAQTPPGEYTESSAVVGSYDWGAFGRITVTAVMEDGREIRGYLERDPSQTEVRLPKRADGDLIAKVWRDQMGVGSSSDSSDQEDQPAGDGNNGDGLTLYEEYRGFIENGAHIEGDPKTKDYFALNRGGGVVTAGLRTFGGLTGLKVHGRLQPSELPTNRVINSNHAAAPHRVDQHAVILEADTSVHGYAQARGGPGTPARITKVVLPVLTGAEAADEIQYLGDSMVHELLHTVNVYHHGEARERSVTWSGNPADGYFETENGTKKSIRIQYENGSPYTKDLGAGRPILLGPYASPYSGVDTCIMRYDAAKGYPSQTDPDLRYRTDETAGHQLCQSTEGTGVNDPGRQPQSRFGPAAPNRGNCAGQILVNDAVQAPVR</sequence>
<evidence type="ECO:0000256" key="1">
    <source>
        <dbReference type="SAM" id="MobiDB-lite"/>
    </source>
</evidence>
<feature type="region of interest" description="Disordered" evidence="1">
    <location>
        <begin position="671"/>
        <end position="697"/>
    </location>
</feature>
<proteinExistence type="predicted"/>
<keyword evidence="3" id="KW-1185">Reference proteome</keyword>
<feature type="region of interest" description="Disordered" evidence="1">
    <location>
        <begin position="408"/>
        <end position="433"/>
    </location>
</feature>